<organism evidence="1 2">
    <name type="scientific">Saccharopolyspora shandongensis</name>
    <dbReference type="NCBI Taxonomy" id="418495"/>
    <lineage>
        <taxon>Bacteria</taxon>
        <taxon>Bacillati</taxon>
        <taxon>Actinomycetota</taxon>
        <taxon>Actinomycetes</taxon>
        <taxon>Pseudonocardiales</taxon>
        <taxon>Pseudonocardiaceae</taxon>
        <taxon>Saccharopolyspora</taxon>
    </lineage>
</organism>
<reference evidence="2" key="1">
    <citation type="submission" date="2016-10" db="EMBL/GenBank/DDBJ databases">
        <authorList>
            <person name="Varghese N."/>
            <person name="Submissions S."/>
        </authorList>
    </citation>
    <scope>NUCLEOTIDE SEQUENCE [LARGE SCALE GENOMIC DNA]</scope>
    <source>
        <strain evidence="2">CGMCC 4.3530</strain>
    </source>
</reference>
<dbReference type="OrthoDB" id="3826869at2"/>
<protein>
    <submittedName>
        <fullName evidence="1">L-rhamnose mutarotase</fullName>
    </submittedName>
</protein>
<evidence type="ECO:0000313" key="1">
    <source>
        <dbReference type="EMBL" id="SDX85853.1"/>
    </source>
</evidence>
<dbReference type="EMBL" id="FNOK01000016">
    <property type="protein sequence ID" value="SDX85853.1"/>
    <property type="molecule type" value="Genomic_DNA"/>
</dbReference>
<sequence length="108" mass="12027">MQRIALHTKLKPGKEAEYEQVHAVIPAELDAALRAAGVHSWRIWRDGQDLFHVVEVEDYQAMRHALRDHPANVAWQATMSELLAVEDDYSGTDTGLPQVWELPGSGGA</sequence>
<name>A0A1H3F497_9PSEU</name>
<dbReference type="AlphaFoldDB" id="A0A1H3F497"/>
<dbReference type="GO" id="GO:0019301">
    <property type="term" value="P:rhamnose catabolic process"/>
    <property type="evidence" value="ECO:0007669"/>
    <property type="project" value="TreeGrafter"/>
</dbReference>
<dbReference type="InterPro" id="IPR008000">
    <property type="entry name" value="Rham/fucose_mutarotase"/>
</dbReference>
<dbReference type="Pfam" id="PF05336">
    <property type="entry name" value="rhaM"/>
    <property type="match status" value="1"/>
</dbReference>
<dbReference type="SUPFAM" id="SSF54909">
    <property type="entry name" value="Dimeric alpha+beta barrel"/>
    <property type="match status" value="1"/>
</dbReference>
<keyword evidence="2" id="KW-1185">Reference proteome</keyword>
<dbReference type="PANTHER" id="PTHR34389">
    <property type="entry name" value="L-RHAMNOSE MUTAROTASE"/>
    <property type="match status" value="1"/>
</dbReference>
<dbReference type="Gene3D" id="3.30.70.100">
    <property type="match status" value="1"/>
</dbReference>
<dbReference type="GO" id="GO:0016857">
    <property type="term" value="F:racemase and epimerase activity, acting on carbohydrates and derivatives"/>
    <property type="evidence" value="ECO:0007669"/>
    <property type="project" value="InterPro"/>
</dbReference>
<dbReference type="RefSeq" id="WP_093267024.1">
    <property type="nucleotide sequence ID" value="NZ_FNOK01000016.1"/>
</dbReference>
<evidence type="ECO:0000313" key="2">
    <source>
        <dbReference type="Proteomes" id="UP000199529"/>
    </source>
</evidence>
<dbReference type="Proteomes" id="UP000199529">
    <property type="component" value="Unassembled WGS sequence"/>
</dbReference>
<dbReference type="InterPro" id="IPR011008">
    <property type="entry name" value="Dimeric_a/b-barrel"/>
</dbReference>
<dbReference type="PANTHER" id="PTHR34389:SF2">
    <property type="entry name" value="L-RHAMNOSE MUTAROTASE"/>
    <property type="match status" value="1"/>
</dbReference>
<proteinExistence type="predicted"/>
<accession>A0A1H3F497</accession>
<gene>
    <name evidence="1" type="ORF">SAMN05216215_101664</name>
</gene>
<dbReference type="STRING" id="418495.SAMN05216215_101664"/>